<feature type="signal peptide" evidence="3">
    <location>
        <begin position="1"/>
        <end position="23"/>
    </location>
</feature>
<feature type="domain" description="Apple" evidence="5">
    <location>
        <begin position="232"/>
        <end position="308"/>
    </location>
</feature>
<dbReference type="PROSITE" id="PS50927">
    <property type="entry name" value="BULB_LECTIN"/>
    <property type="match status" value="1"/>
</dbReference>
<dbReference type="OrthoDB" id="4062651at2759"/>
<feature type="chain" id="PRO_5023816417" description="Apple domain-containing protein" evidence="3">
    <location>
        <begin position="24"/>
        <end position="374"/>
    </location>
</feature>
<name>A0A5J5AXM5_9ASTE</name>
<dbReference type="Gene3D" id="3.30.200.20">
    <property type="entry name" value="Phosphorylase Kinase, domain 1"/>
    <property type="match status" value="1"/>
</dbReference>
<gene>
    <name evidence="6" type="ORF">F0562_030063</name>
</gene>
<dbReference type="AlphaFoldDB" id="A0A5J5AXM5"/>
<dbReference type="InterPro" id="IPR001480">
    <property type="entry name" value="Bulb-type_lectin_dom"/>
</dbReference>
<feature type="domain" description="Bulb-type lectin" evidence="4">
    <location>
        <begin position="28"/>
        <end position="150"/>
    </location>
</feature>
<protein>
    <recommendedName>
        <fullName evidence="8">Apple domain-containing protein</fullName>
    </recommendedName>
</protein>
<dbReference type="SUPFAM" id="SSF56112">
    <property type="entry name" value="Protein kinase-like (PK-like)"/>
    <property type="match status" value="1"/>
</dbReference>
<dbReference type="Proteomes" id="UP000325577">
    <property type="component" value="Linkage Group LG17"/>
</dbReference>
<dbReference type="CDD" id="cd00028">
    <property type="entry name" value="B_lectin"/>
    <property type="match status" value="1"/>
</dbReference>
<dbReference type="EMBL" id="CM018040">
    <property type="protein sequence ID" value="KAA8535060.1"/>
    <property type="molecule type" value="Genomic_DNA"/>
</dbReference>
<keyword evidence="7" id="KW-1185">Reference proteome</keyword>
<keyword evidence="1 3" id="KW-0732">Signal</keyword>
<evidence type="ECO:0000259" key="4">
    <source>
        <dbReference type="PROSITE" id="PS50927"/>
    </source>
</evidence>
<keyword evidence="2" id="KW-0325">Glycoprotein</keyword>
<dbReference type="InterPro" id="IPR036426">
    <property type="entry name" value="Bulb-type_lectin_dom_sf"/>
</dbReference>
<accession>A0A5J5AXM5</accession>
<dbReference type="Pfam" id="PF01453">
    <property type="entry name" value="B_lectin"/>
    <property type="match status" value="1"/>
</dbReference>
<evidence type="ECO:0000313" key="6">
    <source>
        <dbReference type="EMBL" id="KAA8535060.1"/>
    </source>
</evidence>
<reference evidence="6 7" key="1">
    <citation type="submission" date="2019-09" db="EMBL/GenBank/DDBJ databases">
        <title>A chromosome-level genome assembly of the Chinese tupelo Nyssa sinensis.</title>
        <authorList>
            <person name="Yang X."/>
            <person name="Kang M."/>
            <person name="Yang Y."/>
            <person name="Xiong H."/>
            <person name="Wang M."/>
            <person name="Zhang Z."/>
            <person name="Wang Z."/>
            <person name="Wu H."/>
            <person name="Ma T."/>
            <person name="Liu J."/>
            <person name="Xi Z."/>
        </authorList>
    </citation>
    <scope>NUCLEOTIDE SEQUENCE [LARGE SCALE GENOMIC DNA]</scope>
    <source>
        <strain evidence="6">J267</strain>
        <tissue evidence="6">Leaf</tissue>
    </source>
</reference>
<evidence type="ECO:0008006" key="8">
    <source>
        <dbReference type="Google" id="ProtNLM"/>
    </source>
</evidence>
<dbReference type="PROSITE" id="PS50948">
    <property type="entry name" value="PAN"/>
    <property type="match status" value="1"/>
</dbReference>
<organism evidence="6 7">
    <name type="scientific">Nyssa sinensis</name>
    <dbReference type="NCBI Taxonomy" id="561372"/>
    <lineage>
        <taxon>Eukaryota</taxon>
        <taxon>Viridiplantae</taxon>
        <taxon>Streptophyta</taxon>
        <taxon>Embryophyta</taxon>
        <taxon>Tracheophyta</taxon>
        <taxon>Spermatophyta</taxon>
        <taxon>Magnoliopsida</taxon>
        <taxon>eudicotyledons</taxon>
        <taxon>Gunneridae</taxon>
        <taxon>Pentapetalae</taxon>
        <taxon>asterids</taxon>
        <taxon>Cornales</taxon>
        <taxon>Nyssaceae</taxon>
        <taxon>Nyssa</taxon>
    </lineage>
</organism>
<evidence type="ECO:0000256" key="2">
    <source>
        <dbReference type="ARBA" id="ARBA00023180"/>
    </source>
</evidence>
<dbReference type="InterPro" id="IPR011009">
    <property type="entry name" value="Kinase-like_dom_sf"/>
</dbReference>
<sequence>MRSINSCLVILCCIGLFKFFGIADSNVGNRLKPGEVMQQGEHLESLNKKFRLQFSKDSLSNHGYLVIKYMGSNAESTVWVSNYDNPVNYYTSFLNFTLDGYLVIDDVSGTVVQLSIEQPGTISETSAILDDSGNFVLRKGEQIIWESYDHPTDTWLPGMKLGWFDLKSSKPQKRFLTSWRSPEAPHPGIFTLGVDINNTKQLVIWKRGEIGAGQIVLLSENSLTINLTPSKCKDGDVFSETRGFMDGGFKNGNYSLLPIDCAEICQSNCSCNAFTYVSLFEKGCKFARASSDYEIDELGEILFIRKSNLVGRPKGSQDACVPDWIKLKENELPFFNFSSIEIATDHFSDANKLGHGGFGPVYKVLEQTGLSEAF</sequence>
<evidence type="ECO:0000313" key="7">
    <source>
        <dbReference type="Proteomes" id="UP000325577"/>
    </source>
</evidence>
<dbReference type="SUPFAM" id="SSF51110">
    <property type="entry name" value="alpha-D-mannose-specific plant lectins"/>
    <property type="match status" value="1"/>
</dbReference>
<evidence type="ECO:0000259" key="5">
    <source>
        <dbReference type="PROSITE" id="PS50948"/>
    </source>
</evidence>
<evidence type="ECO:0000256" key="3">
    <source>
        <dbReference type="SAM" id="SignalP"/>
    </source>
</evidence>
<evidence type="ECO:0000256" key="1">
    <source>
        <dbReference type="ARBA" id="ARBA00022729"/>
    </source>
</evidence>
<dbReference type="Gene3D" id="2.90.10.30">
    <property type="match status" value="1"/>
</dbReference>
<dbReference type="PANTHER" id="PTHR32444">
    <property type="entry name" value="BULB-TYPE LECTIN DOMAIN-CONTAINING PROTEIN"/>
    <property type="match status" value="1"/>
</dbReference>
<dbReference type="PANTHER" id="PTHR32444:SF128">
    <property type="entry name" value="CURCULIN-LIKE (MANNOSE-BINDING) LECTIN FAMILY PROTEIN"/>
    <property type="match status" value="1"/>
</dbReference>
<dbReference type="InterPro" id="IPR003609">
    <property type="entry name" value="Pan_app"/>
</dbReference>
<proteinExistence type="predicted"/>
<dbReference type="SMART" id="SM00108">
    <property type="entry name" value="B_lectin"/>
    <property type="match status" value="1"/>
</dbReference>